<gene>
    <name evidence="9" type="ORF">RSPPHO_02075</name>
</gene>
<dbReference type="Gene3D" id="3.30.70.270">
    <property type="match status" value="1"/>
</dbReference>
<dbReference type="Gene3D" id="1.20.120.160">
    <property type="entry name" value="HPT domain"/>
    <property type="match status" value="1"/>
</dbReference>
<reference evidence="9 10" key="1">
    <citation type="submission" date="2012-02" db="EMBL/GenBank/DDBJ databases">
        <title>Shotgun genome sequence of Phaeospirillum photometricum DSM 122.</title>
        <authorList>
            <person name="Duquesne K."/>
            <person name="Sturgis J."/>
        </authorList>
    </citation>
    <scope>NUCLEOTIDE SEQUENCE [LARGE SCALE GENOMIC DNA]</scope>
    <source>
        <strain evidence="10">DSM122</strain>
    </source>
</reference>
<dbReference type="EC" id="2.7.7.65" evidence="1"/>
<evidence type="ECO:0000259" key="8">
    <source>
        <dbReference type="PROSITE" id="PS50894"/>
    </source>
</evidence>
<dbReference type="SUPFAM" id="SSF47226">
    <property type="entry name" value="Histidine-containing phosphotransfer domain, HPT domain"/>
    <property type="match status" value="1"/>
</dbReference>
<evidence type="ECO:0000313" key="9">
    <source>
        <dbReference type="EMBL" id="CCG08701.1"/>
    </source>
</evidence>
<dbReference type="InterPro" id="IPR011006">
    <property type="entry name" value="CheY-like_superfamily"/>
</dbReference>
<feature type="domain" description="HPt" evidence="8">
    <location>
        <begin position="20"/>
        <end position="119"/>
    </location>
</feature>
<dbReference type="InterPro" id="IPR029787">
    <property type="entry name" value="Nucleotide_cyclase"/>
</dbReference>
<name>H6SL36_PARPM</name>
<dbReference type="Proteomes" id="UP000033220">
    <property type="component" value="Chromosome DSM 122"/>
</dbReference>
<dbReference type="SMART" id="SM00448">
    <property type="entry name" value="REC"/>
    <property type="match status" value="1"/>
</dbReference>
<protein>
    <recommendedName>
        <fullName evidence="1">diguanylate cyclase</fullName>
        <ecNumber evidence="1">2.7.7.65</ecNumber>
    </recommendedName>
</protein>
<dbReference type="GO" id="GO:0043709">
    <property type="term" value="P:cell adhesion involved in single-species biofilm formation"/>
    <property type="evidence" value="ECO:0007669"/>
    <property type="project" value="TreeGrafter"/>
</dbReference>
<dbReference type="PANTHER" id="PTHR45138">
    <property type="entry name" value="REGULATORY COMPONENTS OF SENSORY TRANSDUCTION SYSTEM"/>
    <property type="match status" value="1"/>
</dbReference>
<evidence type="ECO:0000256" key="5">
    <source>
        <dbReference type="PROSITE-ProRule" id="PRU00169"/>
    </source>
</evidence>
<accession>H6SL36</accession>
<dbReference type="Pfam" id="PF00990">
    <property type="entry name" value="GGDEF"/>
    <property type="match status" value="1"/>
</dbReference>
<dbReference type="AlphaFoldDB" id="H6SL36"/>
<dbReference type="GO" id="GO:0000160">
    <property type="term" value="P:phosphorelay signal transduction system"/>
    <property type="evidence" value="ECO:0007669"/>
    <property type="project" value="UniProtKB-KW"/>
</dbReference>
<dbReference type="CDD" id="cd01949">
    <property type="entry name" value="GGDEF"/>
    <property type="match status" value="1"/>
</dbReference>
<feature type="modified residue" description="Phosphohistidine" evidence="4">
    <location>
        <position position="64"/>
    </location>
</feature>
<evidence type="ECO:0000256" key="3">
    <source>
        <dbReference type="ARBA" id="ARBA00034247"/>
    </source>
</evidence>
<dbReference type="PROSITE" id="PS50110">
    <property type="entry name" value="RESPONSE_REGULATORY"/>
    <property type="match status" value="1"/>
</dbReference>
<dbReference type="SMART" id="SM00267">
    <property type="entry name" value="GGDEF"/>
    <property type="match status" value="1"/>
</dbReference>
<dbReference type="InterPro" id="IPR001789">
    <property type="entry name" value="Sig_transdc_resp-reg_receiver"/>
</dbReference>
<evidence type="ECO:0000256" key="2">
    <source>
        <dbReference type="ARBA" id="ARBA00023012"/>
    </source>
</evidence>
<dbReference type="PROSITE" id="PS50887">
    <property type="entry name" value="GGDEF"/>
    <property type="match status" value="1"/>
</dbReference>
<dbReference type="InterPro" id="IPR050469">
    <property type="entry name" value="Diguanylate_Cyclase"/>
</dbReference>
<keyword evidence="10" id="KW-1185">Reference proteome</keyword>
<dbReference type="PATRIC" id="fig|1150469.3.peg.2338"/>
<evidence type="ECO:0000256" key="1">
    <source>
        <dbReference type="ARBA" id="ARBA00012528"/>
    </source>
</evidence>
<dbReference type="SUPFAM" id="SSF55073">
    <property type="entry name" value="Nucleotide cyclase"/>
    <property type="match status" value="1"/>
</dbReference>
<organism evidence="9 10">
    <name type="scientific">Pararhodospirillum photometricum DSM 122</name>
    <dbReference type="NCBI Taxonomy" id="1150469"/>
    <lineage>
        <taxon>Bacteria</taxon>
        <taxon>Pseudomonadati</taxon>
        <taxon>Pseudomonadota</taxon>
        <taxon>Alphaproteobacteria</taxon>
        <taxon>Rhodospirillales</taxon>
        <taxon>Rhodospirillaceae</taxon>
        <taxon>Pararhodospirillum</taxon>
    </lineage>
</organism>
<evidence type="ECO:0000259" key="6">
    <source>
        <dbReference type="PROSITE" id="PS50110"/>
    </source>
</evidence>
<dbReference type="SUPFAM" id="SSF52172">
    <property type="entry name" value="CheY-like"/>
    <property type="match status" value="1"/>
</dbReference>
<sequence>MAGAAMKSTDVYSDPARERLDATVRSFIETAQGQGEELVSLAAAFVDGAREEVEGRQRLRFLAHRLAGSAGSLGYCALGRTAAALERLILVLPETQVDRDTLDQLEYLAYLVNEEIRALDPEASLLHAPLLRRSFLAPGKSGPAPVVLTLGVERALSLALEEAGFEALVWDEERSLQALPLTPLAGGVVELGTAPDRELEQALGGLRAAGIPVVAIGGAGTFLWRVRAYRLGANAYLPHAEAGECVEALLRLMAEASLEPWRVLVIADTPLVAGFVGGVLDEAGIQCEILGHPEEVLGRLVAFEPDVLVVDVGMRSYSAAEVAAVVRDAAPQAVPIVAVSHRRDASAQQAALAAGVDLLLSWPLHPEVVVAAIEAQGRRGRLARENQRHEPPTGLLTNDALQEHLQREVARARRAGTPLSMAVFDPDRLRSLLTQHGHQVGDQLVRFLAQTLRRRLRGSDAAGRCCGTAVAAILPGATVGQAASVIGSLLEEIHGKSLSTPEGPVSITVSAGVAELADPREGVVDPAVAMRDLLERVEQALAQARAEGGGRMIVAPPL</sequence>
<dbReference type="Pfam" id="PF00072">
    <property type="entry name" value="Response_reg"/>
    <property type="match status" value="1"/>
</dbReference>
<dbReference type="Pfam" id="PF01627">
    <property type="entry name" value="Hpt"/>
    <property type="match status" value="1"/>
</dbReference>
<dbReference type="EMBL" id="HE663493">
    <property type="protein sequence ID" value="CCG08701.1"/>
    <property type="molecule type" value="Genomic_DNA"/>
</dbReference>
<dbReference type="GO" id="GO:0004672">
    <property type="term" value="F:protein kinase activity"/>
    <property type="evidence" value="ECO:0007669"/>
    <property type="project" value="UniProtKB-ARBA"/>
</dbReference>
<keyword evidence="2" id="KW-0902">Two-component regulatory system</keyword>
<dbReference type="eggNOG" id="COG3706">
    <property type="taxonomic scope" value="Bacteria"/>
</dbReference>
<evidence type="ECO:0000259" key="7">
    <source>
        <dbReference type="PROSITE" id="PS50887"/>
    </source>
</evidence>
<evidence type="ECO:0000313" key="10">
    <source>
        <dbReference type="Proteomes" id="UP000033220"/>
    </source>
</evidence>
<dbReference type="GO" id="GO:0005886">
    <property type="term" value="C:plasma membrane"/>
    <property type="evidence" value="ECO:0007669"/>
    <property type="project" value="TreeGrafter"/>
</dbReference>
<dbReference type="GO" id="GO:1902201">
    <property type="term" value="P:negative regulation of bacterial-type flagellum-dependent cell motility"/>
    <property type="evidence" value="ECO:0007669"/>
    <property type="project" value="TreeGrafter"/>
</dbReference>
<proteinExistence type="predicted"/>
<comment type="catalytic activity">
    <reaction evidence="3">
        <text>2 GTP = 3',3'-c-di-GMP + 2 diphosphate</text>
        <dbReference type="Rhea" id="RHEA:24898"/>
        <dbReference type="ChEBI" id="CHEBI:33019"/>
        <dbReference type="ChEBI" id="CHEBI:37565"/>
        <dbReference type="ChEBI" id="CHEBI:58805"/>
        <dbReference type="EC" id="2.7.7.65"/>
    </reaction>
</comment>
<feature type="modified residue" description="4-aspartylphosphate" evidence="5">
    <location>
        <position position="311"/>
    </location>
</feature>
<feature type="domain" description="GGDEF" evidence="7">
    <location>
        <begin position="417"/>
        <end position="557"/>
    </location>
</feature>
<dbReference type="InterPro" id="IPR000160">
    <property type="entry name" value="GGDEF_dom"/>
</dbReference>
<dbReference type="STRING" id="1150469.RSPPHO_02075"/>
<keyword evidence="5" id="KW-0597">Phosphoprotein</keyword>
<dbReference type="HOGENOM" id="CLU_000445_11_28_5"/>
<dbReference type="GO" id="GO:0052621">
    <property type="term" value="F:diguanylate cyclase activity"/>
    <property type="evidence" value="ECO:0007669"/>
    <property type="project" value="UniProtKB-EC"/>
</dbReference>
<dbReference type="InterPro" id="IPR036641">
    <property type="entry name" value="HPT_dom_sf"/>
</dbReference>
<dbReference type="NCBIfam" id="TIGR00254">
    <property type="entry name" value="GGDEF"/>
    <property type="match status" value="1"/>
</dbReference>
<dbReference type="PROSITE" id="PS50894">
    <property type="entry name" value="HPT"/>
    <property type="match status" value="1"/>
</dbReference>
<dbReference type="InterPro" id="IPR043128">
    <property type="entry name" value="Rev_trsase/Diguanyl_cyclase"/>
</dbReference>
<evidence type="ECO:0000256" key="4">
    <source>
        <dbReference type="PROSITE-ProRule" id="PRU00110"/>
    </source>
</evidence>
<dbReference type="KEGG" id="rpm:RSPPHO_02075"/>
<dbReference type="Gene3D" id="3.40.50.2300">
    <property type="match status" value="1"/>
</dbReference>
<dbReference type="InterPro" id="IPR008207">
    <property type="entry name" value="Sig_transdc_His_kin_Hpt_dom"/>
</dbReference>
<feature type="domain" description="Response regulatory" evidence="6">
    <location>
        <begin position="262"/>
        <end position="377"/>
    </location>
</feature>
<dbReference type="PANTHER" id="PTHR45138:SF9">
    <property type="entry name" value="DIGUANYLATE CYCLASE DGCM-RELATED"/>
    <property type="match status" value="1"/>
</dbReference>